<proteinExistence type="predicted"/>
<evidence type="ECO:0000313" key="6">
    <source>
        <dbReference type="EMBL" id="JAG31302.1"/>
    </source>
</evidence>
<name>A0A0A9YDZ9_LYGHE</name>
<evidence type="ECO:0000256" key="3">
    <source>
        <dbReference type="ARBA" id="ARBA00022989"/>
    </source>
</evidence>
<evidence type="ECO:0000256" key="5">
    <source>
        <dbReference type="SAM" id="Phobius"/>
    </source>
</evidence>
<feature type="transmembrane region" description="Helical" evidence="5">
    <location>
        <begin position="56"/>
        <end position="81"/>
    </location>
</feature>
<dbReference type="GO" id="GO:0016020">
    <property type="term" value="C:membrane"/>
    <property type="evidence" value="ECO:0007669"/>
    <property type="project" value="UniProtKB-SubCell"/>
</dbReference>
<reference evidence="6" key="2">
    <citation type="submission" date="2014-07" db="EMBL/GenBank/DDBJ databases">
        <authorList>
            <person name="Hull J."/>
        </authorList>
    </citation>
    <scope>NUCLEOTIDE SEQUENCE</scope>
</reference>
<evidence type="ECO:0000256" key="2">
    <source>
        <dbReference type="ARBA" id="ARBA00022692"/>
    </source>
</evidence>
<comment type="subcellular location">
    <subcellularLocation>
        <location evidence="1">Membrane</location>
        <topology evidence="1">Multi-pass membrane protein</topology>
    </subcellularLocation>
</comment>
<protein>
    <submittedName>
        <fullName evidence="6">23 kDa integral membrane protein</fullName>
    </submittedName>
</protein>
<dbReference type="Pfam" id="PF00335">
    <property type="entry name" value="Tetraspanin"/>
    <property type="match status" value="1"/>
</dbReference>
<dbReference type="AlphaFoldDB" id="A0A0A9YDZ9"/>
<organism evidence="6">
    <name type="scientific">Lygus hesperus</name>
    <name type="common">Western plant bug</name>
    <dbReference type="NCBI Taxonomy" id="30085"/>
    <lineage>
        <taxon>Eukaryota</taxon>
        <taxon>Metazoa</taxon>
        <taxon>Ecdysozoa</taxon>
        <taxon>Arthropoda</taxon>
        <taxon>Hexapoda</taxon>
        <taxon>Insecta</taxon>
        <taxon>Pterygota</taxon>
        <taxon>Neoptera</taxon>
        <taxon>Paraneoptera</taxon>
        <taxon>Hemiptera</taxon>
        <taxon>Heteroptera</taxon>
        <taxon>Panheteroptera</taxon>
        <taxon>Cimicomorpha</taxon>
        <taxon>Miridae</taxon>
        <taxon>Mirini</taxon>
        <taxon>Lygus</taxon>
    </lineage>
</organism>
<sequence length="177" mass="19557">MKGWNWLGVLEVFVIVLNVSLGIVAVLGAVTGYFGIVFADEVDIPGGMDNEGMISSVMAVIGYLGLTICGIALIGFFVLNFGQKMHKVFYSFPLGFAGLVLLIAGISIPMIKNNAGDELRQMYEDCCAEHDVCCVNDPIAKKTMDDLHRRYHCCAYDGPEYFKLLYERSTFYLLKAT</sequence>
<accession>A0A0A9YDZ9</accession>
<keyword evidence="4 5" id="KW-0472">Membrane</keyword>
<feature type="transmembrane region" description="Helical" evidence="5">
    <location>
        <begin position="88"/>
        <end position="111"/>
    </location>
</feature>
<keyword evidence="2 5" id="KW-0812">Transmembrane</keyword>
<dbReference type="InterPro" id="IPR018499">
    <property type="entry name" value="Tetraspanin/Peripherin"/>
</dbReference>
<gene>
    <name evidence="6" type="primary">IM23_1</name>
    <name evidence="6" type="ORF">CM83_6266</name>
</gene>
<evidence type="ECO:0000256" key="4">
    <source>
        <dbReference type="ARBA" id="ARBA00023136"/>
    </source>
</evidence>
<reference evidence="6" key="1">
    <citation type="journal article" date="2014" name="PLoS ONE">
        <title>Transcriptome-Based Identification of ABC Transporters in the Western Tarnished Plant Bug Lygus hesperus.</title>
        <authorList>
            <person name="Hull J.J."/>
            <person name="Chaney K."/>
            <person name="Geib S.M."/>
            <person name="Fabrick J.A."/>
            <person name="Brent C.S."/>
            <person name="Walsh D."/>
            <person name="Lavine L.C."/>
        </authorList>
    </citation>
    <scope>NUCLEOTIDE SEQUENCE</scope>
</reference>
<dbReference type="EMBL" id="GBHO01012302">
    <property type="protein sequence ID" value="JAG31302.1"/>
    <property type="molecule type" value="Transcribed_RNA"/>
</dbReference>
<evidence type="ECO:0000256" key="1">
    <source>
        <dbReference type="ARBA" id="ARBA00004141"/>
    </source>
</evidence>
<feature type="transmembrane region" description="Helical" evidence="5">
    <location>
        <begin position="12"/>
        <end position="36"/>
    </location>
</feature>
<keyword evidence="3 5" id="KW-1133">Transmembrane helix</keyword>